<protein>
    <submittedName>
        <fullName evidence="1">Uncharacterized protein</fullName>
    </submittedName>
</protein>
<dbReference type="AlphaFoldDB" id="A0A0H5RD15"/>
<sequence length="122" mass="14161">SFARRIRRKEIHICDNRVPHRIASEMVSSVPETDRRQRDEWIDFFGQEAQSEPVWECRGEIIVHRYTIETAPLILDVQCANIMVMPNAFAFGDKEYYLTATMFSNNSHFCGAIFFDNCAPAL</sequence>
<dbReference type="EMBL" id="HACM01011431">
    <property type="protein sequence ID" value="CRZ11873.1"/>
    <property type="molecule type" value="Transcribed_RNA"/>
</dbReference>
<name>A0A0H5RD15_9EUKA</name>
<reference evidence="1" key="1">
    <citation type="submission" date="2015-04" db="EMBL/GenBank/DDBJ databases">
        <title>The genome sequence of the plant pathogenic Rhizarian Plasmodiophora brassicae reveals insights in its biotrophic life cycle and the origin of chitin synthesis.</title>
        <authorList>
            <person name="Schwelm A."/>
            <person name="Fogelqvist J."/>
            <person name="Knaust A."/>
            <person name="Julke S."/>
            <person name="Lilja T."/>
            <person name="Dhandapani V."/>
            <person name="Bonilla-Rosso G."/>
            <person name="Karlsson M."/>
            <person name="Shevchenko A."/>
            <person name="Choi S.R."/>
            <person name="Kim H.G."/>
            <person name="Park J.Y."/>
            <person name="Lim Y.P."/>
            <person name="Ludwig-Muller J."/>
            <person name="Dixelius C."/>
        </authorList>
    </citation>
    <scope>NUCLEOTIDE SEQUENCE</scope>
    <source>
        <tissue evidence="1">Potato root galls</tissue>
    </source>
</reference>
<organism evidence="1">
    <name type="scientific">Spongospora subterranea</name>
    <dbReference type="NCBI Taxonomy" id="70186"/>
    <lineage>
        <taxon>Eukaryota</taxon>
        <taxon>Sar</taxon>
        <taxon>Rhizaria</taxon>
        <taxon>Endomyxa</taxon>
        <taxon>Phytomyxea</taxon>
        <taxon>Plasmodiophorida</taxon>
        <taxon>Plasmodiophoridae</taxon>
        <taxon>Spongospora</taxon>
    </lineage>
</organism>
<feature type="non-terminal residue" evidence="1">
    <location>
        <position position="1"/>
    </location>
</feature>
<evidence type="ECO:0000313" key="1">
    <source>
        <dbReference type="EMBL" id="CRZ11873.1"/>
    </source>
</evidence>
<proteinExistence type="predicted"/>
<accession>A0A0H5RD15</accession>